<dbReference type="PANTHER" id="PTHR33677:SF3">
    <property type="entry name" value="COPPER-SENSING TRANSCRIPTIONAL REPRESSOR RICR"/>
    <property type="match status" value="1"/>
</dbReference>
<dbReference type="PANTHER" id="PTHR33677">
    <property type="entry name" value="TRANSCRIPTIONAL REPRESSOR FRMR-RELATED"/>
    <property type="match status" value="1"/>
</dbReference>
<dbReference type="PATRIC" id="fig|1226633.4.peg.1067"/>
<dbReference type="RefSeq" id="WP_005953647.1">
    <property type="nucleotide sequence ID" value="NZ_AOJP01000006.1"/>
</dbReference>
<dbReference type="GO" id="GO:0003677">
    <property type="term" value="F:DNA binding"/>
    <property type="evidence" value="ECO:0007669"/>
    <property type="project" value="InterPro"/>
</dbReference>
<proteinExistence type="predicted"/>
<dbReference type="AlphaFoldDB" id="A0A017H4Q3"/>
<organism evidence="1 2">
    <name type="scientific">Fusobacterium necrophorum subsp. funduliforme B35</name>
    <dbReference type="NCBI Taxonomy" id="1226633"/>
    <lineage>
        <taxon>Bacteria</taxon>
        <taxon>Fusobacteriati</taxon>
        <taxon>Fusobacteriota</taxon>
        <taxon>Fusobacteriia</taxon>
        <taxon>Fusobacteriales</taxon>
        <taxon>Fusobacteriaceae</taxon>
        <taxon>Fusobacterium</taxon>
    </lineage>
</organism>
<dbReference type="Pfam" id="PF02583">
    <property type="entry name" value="Trns_repr_metal"/>
    <property type="match status" value="1"/>
</dbReference>
<dbReference type="InterPro" id="IPR003735">
    <property type="entry name" value="Metal_Tscrpt_repr"/>
</dbReference>
<evidence type="ECO:0000313" key="2">
    <source>
        <dbReference type="Proteomes" id="UP000031184"/>
    </source>
</evidence>
<accession>A0A017H4Q3</accession>
<dbReference type="GeneID" id="75075948"/>
<dbReference type="CDD" id="cd10160">
    <property type="entry name" value="CsoR-like_DUF156_3"/>
    <property type="match status" value="1"/>
</dbReference>
<dbReference type="GO" id="GO:0046872">
    <property type="term" value="F:metal ion binding"/>
    <property type="evidence" value="ECO:0007669"/>
    <property type="project" value="InterPro"/>
</dbReference>
<dbReference type="Proteomes" id="UP000031184">
    <property type="component" value="Unassembled WGS sequence"/>
</dbReference>
<dbReference type="Gene3D" id="1.20.58.1000">
    <property type="entry name" value="Metal-sensitive repressor, helix protomer"/>
    <property type="match status" value="1"/>
</dbReference>
<protein>
    <submittedName>
        <fullName evidence="1">Metal-sensitive transcriptional repressor</fullName>
    </submittedName>
</protein>
<reference evidence="1 2" key="1">
    <citation type="submission" date="2013-08" db="EMBL/GenBank/DDBJ databases">
        <title>An opportunistic ruminal bacterium that causes liver abscesses in cattle.</title>
        <authorList>
            <person name="Benahmed F.H."/>
            <person name="Rasmussen M."/>
            <person name="Harbottle H."/>
            <person name="Soppet D."/>
            <person name="Nagaraja T.G."/>
            <person name="Davidson M."/>
        </authorList>
    </citation>
    <scope>NUCLEOTIDE SEQUENCE [LARGE SCALE GENOMIC DNA]</scope>
    <source>
        <strain evidence="1 2">B35</strain>
    </source>
</reference>
<dbReference type="EMBL" id="AUZI01000012">
    <property type="protein sequence ID" value="KID49562.1"/>
    <property type="molecule type" value="Genomic_DNA"/>
</dbReference>
<comment type="caution">
    <text evidence="1">The sequence shown here is derived from an EMBL/GenBank/DDBJ whole genome shotgun (WGS) entry which is preliminary data.</text>
</comment>
<name>A0A017H4Q3_9FUSO</name>
<dbReference type="InterPro" id="IPR038390">
    <property type="entry name" value="Metal_Tscrpt_repr_sf"/>
</dbReference>
<gene>
    <name evidence="1" type="ORF">C095_05285</name>
</gene>
<evidence type="ECO:0000313" key="1">
    <source>
        <dbReference type="EMBL" id="KID49562.1"/>
    </source>
</evidence>
<sequence>MKQCIDSHKVHARLKKIQGQVNGISNMIDQDIPCEDILIQINAVKSAIHKVGQIILEGHLDHCVRDAINEGKADEAIERFSKAVSYFANLK</sequence>
<dbReference type="GO" id="GO:0045892">
    <property type="term" value="P:negative regulation of DNA-templated transcription"/>
    <property type="evidence" value="ECO:0007669"/>
    <property type="project" value="UniProtKB-ARBA"/>
</dbReference>
<dbReference type="OrthoDB" id="9811244at2"/>